<name>A0A699VAW1_TANCI</name>
<sequence>MNDISNDSSNDPLLEEADLFLTSDNSIPPGIENFGYDSEGDIRFLKELIIDNSIPFPNNESFDFEDDLLFPRPPLEPPDVESFFDSKPDILDELNKDECFDPGGEIDIIANVEDNDYFPFIFVIRIFLPYLIYPEVSPLLLFAKSEDTIFDPGISV</sequence>
<reference evidence="1" key="1">
    <citation type="journal article" date="2019" name="Sci. Rep.">
        <title>Draft genome of Tanacetum cinerariifolium, the natural source of mosquito coil.</title>
        <authorList>
            <person name="Yamashiro T."/>
            <person name="Shiraishi A."/>
            <person name="Satake H."/>
            <person name="Nakayama K."/>
        </authorList>
    </citation>
    <scope>NUCLEOTIDE SEQUENCE</scope>
</reference>
<accession>A0A699VAW1</accession>
<comment type="caution">
    <text evidence="1">The sequence shown here is derived from an EMBL/GenBank/DDBJ whole genome shotgun (WGS) entry which is preliminary data.</text>
</comment>
<dbReference type="EMBL" id="BKCJ011425825">
    <property type="protein sequence ID" value="GFD32562.1"/>
    <property type="molecule type" value="Genomic_DNA"/>
</dbReference>
<dbReference type="AlphaFoldDB" id="A0A699VAW1"/>
<protein>
    <recommendedName>
        <fullName evidence="2">Reverse transcriptase domain-containing protein</fullName>
    </recommendedName>
</protein>
<gene>
    <name evidence="1" type="ORF">Tci_904531</name>
</gene>
<proteinExistence type="predicted"/>
<organism evidence="1">
    <name type="scientific">Tanacetum cinerariifolium</name>
    <name type="common">Dalmatian daisy</name>
    <name type="synonym">Chrysanthemum cinerariifolium</name>
    <dbReference type="NCBI Taxonomy" id="118510"/>
    <lineage>
        <taxon>Eukaryota</taxon>
        <taxon>Viridiplantae</taxon>
        <taxon>Streptophyta</taxon>
        <taxon>Embryophyta</taxon>
        <taxon>Tracheophyta</taxon>
        <taxon>Spermatophyta</taxon>
        <taxon>Magnoliopsida</taxon>
        <taxon>eudicotyledons</taxon>
        <taxon>Gunneridae</taxon>
        <taxon>Pentapetalae</taxon>
        <taxon>asterids</taxon>
        <taxon>campanulids</taxon>
        <taxon>Asterales</taxon>
        <taxon>Asteraceae</taxon>
        <taxon>Asteroideae</taxon>
        <taxon>Anthemideae</taxon>
        <taxon>Anthemidinae</taxon>
        <taxon>Tanacetum</taxon>
    </lineage>
</organism>
<evidence type="ECO:0008006" key="2">
    <source>
        <dbReference type="Google" id="ProtNLM"/>
    </source>
</evidence>
<evidence type="ECO:0000313" key="1">
    <source>
        <dbReference type="EMBL" id="GFD32562.1"/>
    </source>
</evidence>